<evidence type="ECO:0000313" key="3">
    <source>
        <dbReference type="EMBL" id="TQR40437.1"/>
    </source>
</evidence>
<dbReference type="Proteomes" id="UP000316208">
    <property type="component" value="Unassembled WGS sequence"/>
</dbReference>
<dbReference type="Pfam" id="PF00589">
    <property type="entry name" value="Phage_integrase"/>
    <property type="match status" value="1"/>
</dbReference>
<dbReference type="RefSeq" id="WP_142546875.1">
    <property type="nucleotide sequence ID" value="NZ_SADY01000015.1"/>
</dbReference>
<gene>
    <name evidence="3" type="ORF">C7Y44_27745</name>
</gene>
<proteinExistence type="predicted"/>
<protein>
    <submittedName>
        <fullName evidence="3">Site-specific integrase</fullName>
    </submittedName>
</protein>
<reference evidence="3 4" key="1">
    <citation type="submission" date="2018-03" db="EMBL/GenBank/DDBJ databases">
        <title>Aerobic endospore-forming bacteria genome sequencing and assembly.</title>
        <authorList>
            <person name="Cavalcante D.A."/>
            <person name="Driks A."/>
            <person name="Putonti C."/>
            <person name="De-Souza M.T."/>
        </authorList>
    </citation>
    <scope>NUCLEOTIDE SEQUENCE [LARGE SCALE GENOMIC DNA]</scope>
    <source>
        <strain evidence="3 4">SDF0028</strain>
    </source>
</reference>
<evidence type="ECO:0000259" key="2">
    <source>
        <dbReference type="PROSITE" id="PS51898"/>
    </source>
</evidence>
<feature type="domain" description="Tyr recombinase" evidence="2">
    <location>
        <begin position="1"/>
        <end position="114"/>
    </location>
</feature>
<dbReference type="CDD" id="cd00397">
    <property type="entry name" value="DNA_BRE_C"/>
    <property type="match status" value="1"/>
</dbReference>
<dbReference type="PROSITE" id="PS51898">
    <property type="entry name" value="TYR_RECOMBINASE"/>
    <property type="match status" value="1"/>
</dbReference>
<organism evidence="3 4">
    <name type="scientific">Paenibacillus popilliae</name>
    <name type="common">Bacillus popilliae</name>
    <dbReference type="NCBI Taxonomy" id="78057"/>
    <lineage>
        <taxon>Bacteria</taxon>
        <taxon>Bacillati</taxon>
        <taxon>Bacillota</taxon>
        <taxon>Bacilli</taxon>
        <taxon>Bacillales</taxon>
        <taxon>Paenibacillaceae</taxon>
        <taxon>Paenibacillus</taxon>
    </lineage>
</organism>
<dbReference type="SUPFAM" id="SSF56349">
    <property type="entry name" value="DNA breaking-rejoining enzymes"/>
    <property type="match status" value="1"/>
</dbReference>
<dbReference type="EMBL" id="SADY01000015">
    <property type="protein sequence ID" value="TQR40437.1"/>
    <property type="molecule type" value="Genomic_DNA"/>
</dbReference>
<name>A0ABY3AHS2_PAEPP</name>
<evidence type="ECO:0000256" key="1">
    <source>
        <dbReference type="ARBA" id="ARBA00023172"/>
    </source>
</evidence>
<keyword evidence="1" id="KW-0233">DNA recombination</keyword>
<sequence>MLSLILDFGLRVGETTKLKMNQVDVKESQLHGVIGKSRKPRDIPFCDDVRKLLIRYVKARGEVPSLHFFVTLDGHRLGYDLFKLLFASMGKQRGLRTYALTCIISRIPFPSCIL</sequence>
<dbReference type="InterPro" id="IPR011010">
    <property type="entry name" value="DNA_brk_join_enz"/>
</dbReference>
<accession>A0ABY3AHS2</accession>
<comment type="caution">
    <text evidence="3">The sequence shown here is derived from an EMBL/GenBank/DDBJ whole genome shotgun (WGS) entry which is preliminary data.</text>
</comment>
<dbReference type="InterPro" id="IPR013762">
    <property type="entry name" value="Integrase-like_cat_sf"/>
</dbReference>
<dbReference type="Gene3D" id="1.10.443.10">
    <property type="entry name" value="Intergrase catalytic core"/>
    <property type="match status" value="1"/>
</dbReference>
<evidence type="ECO:0000313" key="4">
    <source>
        <dbReference type="Proteomes" id="UP000316208"/>
    </source>
</evidence>
<dbReference type="InterPro" id="IPR002104">
    <property type="entry name" value="Integrase_catalytic"/>
</dbReference>
<keyword evidence="4" id="KW-1185">Reference proteome</keyword>